<evidence type="ECO:0000256" key="12">
    <source>
        <dbReference type="ARBA" id="ARBA00030266"/>
    </source>
</evidence>
<evidence type="ECO:0000256" key="13">
    <source>
        <dbReference type="ARBA" id="ARBA00033148"/>
    </source>
</evidence>
<evidence type="ECO:0000256" key="5">
    <source>
        <dbReference type="ARBA" id="ARBA00022692"/>
    </source>
</evidence>
<accession>A0A7L9QHX6</accession>
<evidence type="ECO:0000256" key="8">
    <source>
        <dbReference type="ARBA" id="ARBA00023031"/>
    </source>
</evidence>
<dbReference type="KEGG" id="vg:80543128"/>
<evidence type="ECO:0000256" key="4">
    <source>
        <dbReference type="ARBA" id="ARBA00022448"/>
    </source>
</evidence>
<sequence>MSSVWDRTLVYLYIGLVASVLLLLYSILQSLCQCGKCPCSVRITGESILITGCDFDETFSDYAKSLVIPKHDL</sequence>
<dbReference type="EMBL" id="MT473961">
    <property type="protein sequence ID" value="QOL02533.1"/>
    <property type="molecule type" value="Genomic_RNA"/>
</dbReference>
<evidence type="ECO:0000256" key="2">
    <source>
        <dbReference type="ARBA" id="ARBA00010355"/>
    </source>
</evidence>
<evidence type="ECO:0000256" key="14">
    <source>
        <dbReference type="SAM" id="Phobius"/>
    </source>
</evidence>
<evidence type="ECO:0000256" key="1">
    <source>
        <dbReference type="ARBA" id="ARBA00004625"/>
    </source>
</evidence>
<dbReference type="GeneID" id="80543128"/>
<reference evidence="15" key="1">
    <citation type="submission" date="2020-05" db="EMBL/GenBank/DDBJ databases">
        <title>Detection and characterization of a second carlavirus in Rosa sp.</title>
        <authorList>
            <person name="Diaz-Lara A."/>
            <person name="Mollov D."/>
            <person name="Al Rwahnih M."/>
        </authorList>
    </citation>
    <scope>NUCLEOTIDE SEQUENCE</scope>
    <source>
        <strain evidence="15">R12</strain>
    </source>
</reference>
<evidence type="ECO:0000256" key="9">
    <source>
        <dbReference type="ARBA" id="ARBA00023136"/>
    </source>
</evidence>
<keyword evidence="8" id="KW-0916">Viral movement protein</keyword>
<feature type="transmembrane region" description="Helical" evidence="14">
    <location>
        <begin position="9"/>
        <end position="28"/>
    </location>
</feature>
<evidence type="ECO:0000256" key="10">
    <source>
        <dbReference type="ARBA" id="ARBA00023184"/>
    </source>
</evidence>
<dbReference type="Pfam" id="PF02495">
    <property type="entry name" value="TGBp3"/>
    <property type="match status" value="1"/>
</dbReference>
<comment type="similarity">
    <text evidence="2">Belongs to the Tymovirales TGBp3 protein family.</text>
</comment>
<organism evidence="15 16">
    <name type="scientific">Rose virus B</name>
    <dbReference type="NCBI Taxonomy" id="2777710"/>
    <lineage>
        <taxon>Viruses</taxon>
        <taxon>Riboviria</taxon>
        <taxon>Orthornavirae</taxon>
        <taxon>Kitrinoviricota</taxon>
        <taxon>Alsuviricetes</taxon>
        <taxon>Tymovirales</taxon>
        <taxon>Betaflexiviridae</taxon>
        <taxon>Quinvirinae</taxon>
        <taxon>Carlavirus</taxon>
        <taxon>Carlavirus betarosae</taxon>
    </lineage>
</organism>
<evidence type="ECO:0000313" key="16">
    <source>
        <dbReference type="Proteomes" id="UP001162129"/>
    </source>
</evidence>
<gene>
    <name evidence="15" type="primary">ORF4</name>
</gene>
<keyword evidence="9 14" id="KW-0472">Membrane</keyword>
<evidence type="ECO:0000313" key="15">
    <source>
        <dbReference type="EMBL" id="QOL02533.1"/>
    </source>
</evidence>
<keyword evidence="7 14" id="KW-1133">Transmembrane helix</keyword>
<comment type="subcellular location">
    <subcellularLocation>
        <location evidence="1">Host endoplasmic reticulum membrane</location>
    </subcellularLocation>
</comment>
<dbReference type="InterPro" id="IPR003411">
    <property type="entry name" value="TGBp3"/>
</dbReference>
<protein>
    <recommendedName>
        <fullName evidence="3">Movement protein TGBp3</fullName>
    </recommendedName>
    <alternativeName>
        <fullName evidence="12">7 kDa protein</fullName>
    </alternativeName>
    <alternativeName>
        <fullName evidence="13">Triple gene block 3 protein</fullName>
    </alternativeName>
</protein>
<comment type="function">
    <text evidence="11">Plays a role in viral cell-to-cell propagation, by facilitating genome transport to neighboring plant cells through plasmosdesmata. May induce the formation of granular vesicles derived from the Endoplasmic reticulum, which align on actin filaments.</text>
</comment>
<proteinExistence type="inferred from homology"/>
<keyword evidence="16" id="KW-1185">Reference proteome</keyword>
<evidence type="ECO:0000256" key="6">
    <source>
        <dbReference type="ARBA" id="ARBA00022870"/>
    </source>
</evidence>
<keyword evidence="5 14" id="KW-0812">Transmembrane</keyword>
<dbReference type="GO" id="GO:0046740">
    <property type="term" value="P:transport of virus in host, cell to cell"/>
    <property type="evidence" value="ECO:0007669"/>
    <property type="project" value="UniProtKB-KW"/>
</dbReference>
<dbReference type="GO" id="GO:0044167">
    <property type="term" value="C:host cell endoplasmic reticulum membrane"/>
    <property type="evidence" value="ECO:0007669"/>
    <property type="project" value="UniProtKB-SubCell"/>
</dbReference>
<keyword evidence="4" id="KW-0813">Transport</keyword>
<evidence type="ECO:0000256" key="7">
    <source>
        <dbReference type="ARBA" id="ARBA00022989"/>
    </source>
</evidence>
<keyword evidence="10" id="KW-1038">Host endoplasmic reticulum</keyword>
<dbReference type="Proteomes" id="UP001162129">
    <property type="component" value="Segment"/>
</dbReference>
<keyword evidence="6" id="KW-1043">Host membrane</keyword>
<evidence type="ECO:0000256" key="11">
    <source>
        <dbReference type="ARBA" id="ARBA00025270"/>
    </source>
</evidence>
<evidence type="ECO:0000256" key="3">
    <source>
        <dbReference type="ARBA" id="ARBA00013812"/>
    </source>
</evidence>
<name>A0A7L9QHX6_9VIRU</name>
<dbReference type="RefSeq" id="YP_010804315.1">
    <property type="nucleotide sequence ID" value="NC_077068.1"/>
</dbReference>